<dbReference type="AlphaFoldDB" id="A0A645D064"/>
<proteinExistence type="predicted"/>
<reference evidence="1" key="1">
    <citation type="submission" date="2019-08" db="EMBL/GenBank/DDBJ databases">
        <authorList>
            <person name="Kucharzyk K."/>
            <person name="Murdoch R.W."/>
            <person name="Higgins S."/>
            <person name="Loffler F."/>
        </authorList>
    </citation>
    <scope>NUCLEOTIDE SEQUENCE</scope>
</reference>
<sequence length="176" mass="19884">MQAHGNINVHSEDIKRITSGISKVLVNSKVKVYRKNAEIVIDKEEQHATVFDALTIVQRNDSTYTVPDDSAHFLFCRSGVIYLSKGQTVPLTPGSVIRHYSFGYLDGLTYPLQQIQITGEQLLNDLLAHYKRTETFSMVALDLFELSEVAFQYIERCRASGLINSAAKRFIEEGRI</sequence>
<evidence type="ECO:0000313" key="1">
    <source>
        <dbReference type="EMBL" id="MPM82880.1"/>
    </source>
</evidence>
<protein>
    <submittedName>
        <fullName evidence="1">Uncharacterized protein</fullName>
    </submittedName>
</protein>
<dbReference type="EMBL" id="VSSQ01031825">
    <property type="protein sequence ID" value="MPM82880.1"/>
    <property type="molecule type" value="Genomic_DNA"/>
</dbReference>
<name>A0A645D064_9ZZZZ</name>
<gene>
    <name evidence="1" type="ORF">SDC9_129942</name>
</gene>
<comment type="caution">
    <text evidence="1">The sequence shown here is derived from an EMBL/GenBank/DDBJ whole genome shotgun (WGS) entry which is preliminary data.</text>
</comment>
<organism evidence="1">
    <name type="scientific">bioreactor metagenome</name>
    <dbReference type="NCBI Taxonomy" id="1076179"/>
    <lineage>
        <taxon>unclassified sequences</taxon>
        <taxon>metagenomes</taxon>
        <taxon>ecological metagenomes</taxon>
    </lineage>
</organism>
<accession>A0A645D064</accession>